<protein>
    <submittedName>
        <fullName evidence="1">Uncharacterized protein</fullName>
    </submittedName>
</protein>
<name>A0A9W7ZP16_9FUNG</name>
<comment type="caution">
    <text evidence="1">The sequence shown here is derived from an EMBL/GenBank/DDBJ whole genome shotgun (WGS) entry which is preliminary data.</text>
</comment>
<reference evidence="1" key="1">
    <citation type="submission" date="2022-07" db="EMBL/GenBank/DDBJ databases">
        <title>Phylogenomic reconstructions and comparative analyses of Kickxellomycotina fungi.</title>
        <authorList>
            <person name="Reynolds N.K."/>
            <person name="Stajich J.E."/>
            <person name="Barry K."/>
            <person name="Grigoriev I.V."/>
            <person name="Crous P."/>
            <person name="Smith M.E."/>
        </authorList>
    </citation>
    <scope>NUCLEOTIDE SEQUENCE</scope>
    <source>
        <strain evidence="1">NBRC 100468</strain>
    </source>
</reference>
<dbReference type="EMBL" id="JANBPU010000253">
    <property type="protein sequence ID" value="KAJ1913577.1"/>
    <property type="molecule type" value="Genomic_DNA"/>
</dbReference>
<dbReference type="Proteomes" id="UP001150538">
    <property type="component" value="Unassembled WGS sequence"/>
</dbReference>
<accession>A0A9W7ZP16</accession>
<sequence>MSSPSDIFKREVANILEKSLELLDIAKETDTTVYGIPTCYLDIFWCRWLDNKDQALAQMYDQHITHLGGYDVDNHLGDVYSYIEEYIPACKRRVWEMVEIQVKRYNEYGKVKFNDKAQYDMVESISPSHLASKFDLYVQSVYDEIESYRAGYGAVQSGENFVRWFFVFVISSSVVALYPTICDVALKKVMAGDTEGCHSLMNSIRKHPEFNYLINYRYFSPAN</sequence>
<evidence type="ECO:0000313" key="2">
    <source>
        <dbReference type="Proteomes" id="UP001150538"/>
    </source>
</evidence>
<keyword evidence="2" id="KW-1185">Reference proteome</keyword>
<evidence type="ECO:0000313" key="1">
    <source>
        <dbReference type="EMBL" id="KAJ1913577.1"/>
    </source>
</evidence>
<organism evidence="1 2">
    <name type="scientific">Mycoemilia scoparia</name>
    <dbReference type="NCBI Taxonomy" id="417184"/>
    <lineage>
        <taxon>Eukaryota</taxon>
        <taxon>Fungi</taxon>
        <taxon>Fungi incertae sedis</taxon>
        <taxon>Zoopagomycota</taxon>
        <taxon>Kickxellomycotina</taxon>
        <taxon>Kickxellomycetes</taxon>
        <taxon>Kickxellales</taxon>
        <taxon>Kickxellaceae</taxon>
        <taxon>Mycoemilia</taxon>
    </lineage>
</organism>
<gene>
    <name evidence="1" type="ORF">H4219_005156</name>
</gene>
<proteinExistence type="predicted"/>
<dbReference type="AlphaFoldDB" id="A0A9W7ZP16"/>